<name>A0A323UFN9_RHOPL</name>
<evidence type="ECO:0000313" key="4">
    <source>
        <dbReference type="Proteomes" id="UP000248134"/>
    </source>
</evidence>
<dbReference type="Gene3D" id="3.10.490.10">
    <property type="entry name" value="Gamma-glutamyl cyclotransferase-like"/>
    <property type="match status" value="1"/>
</dbReference>
<dbReference type="OrthoDB" id="9811471at2"/>
<dbReference type="AlphaFoldDB" id="A0A323UFN9"/>
<dbReference type="NCBIfam" id="NF006043">
    <property type="entry name" value="PRK08186.1"/>
    <property type="match status" value="1"/>
</dbReference>
<dbReference type="InterPro" id="IPR036928">
    <property type="entry name" value="AS_sf"/>
</dbReference>
<feature type="domain" description="Amidase" evidence="1">
    <location>
        <begin position="27"/>
        <end position="442"/>
    </location>
</feature>
<keyword evidence="3" id="KW-0378">Hydrolase</keyword>
<evidence type="ECO:0000313" key="3">
    <source>
        <dbReference type="EMBL" id="PZA09776.1"/>
    </source>
</evidence>
<feature type="domain" description="Allophanate hydrolase C-terminal" evidence="2">
    <location>
        <begin position="479"/>
        <end position="603"/>
    </location>
</feature>
<dbReference type="PANTHER" id="PTHR11895">
    <property type="entry name" value="TRANSAMIDASE"/>
    <property type="match status" value="1"/>
</dbReference>
<sequence>MSAAELTTFPTIATLHAAYAAGASPAEIIAAAYRRIAAVADPGVFITLRPEHDVLADAAALGPFDPAAKPLWGIPFAVKDNIDVAGLPTTAACPGFAYTPSETAFAVQRLLDAGAILVGKTNLDQFATGLVGVRTPYPVPRNAIDPRYVPGGSSSGSAVAVAHGLVTFALGTDTAGSGRVPAALNNIVGLKPSLGSVSSRGMVPACRTLDTISVFAGTVADAHAIYRVMATFDRADPWSRPHPDAAAKPAAVAPGLRIGVPDTNSRKFAGDQESEYAFDRAVTDLATVVPGPARAVDMAPLFDVASLLYSGPWVAERYQAIRQVIETTPELLHPVTRKIIGSASAFSAADAFGGLYRLAELRRAAAAIWSSIDVLMVPTYPRPRTIADLEADPIGPNSELGTYTNFVNLLDLCALAVPGRFRADGFPSGVTLIAPAGRDDLLAALGERLHAASGVQLGASSAKVPAPIEVSPSAAANEIELVVVGAHLSGMPLNPELTSRGARFLRAVPTTPDYRLFALQGGPPFRPGLLRVAAGEGVPIATEVWAISAEGFGSFVAGIPAPLGIGTTRLADGTTPKGFIVEAEGLNGATDISAFGGWRAYMKSLAS</sequence>
<dbReference type="InterPro" id="IPR014085">
    <property type="entry name" value="Allophanate_hydrolase"/>
</dbReference>
<dbReference type="SUPFAM" id="SSF75304">
    <property type="entry name" value="Amidase signature (AS) enzymes"/>
    <property type="match status" value="1"/>
</dbReference>
<dbReference type="PANTHER" id="PTHR11895:SF169">
    <property type="entry name" value="GLUTAMYL-TRNA(GLN) AMIDOTRANSFERASE"/>
    <property type="match status" value="1"/>
</dbReference>
<dbReference type="Pfam" id="PF01425">
    <property type="entry name" value="Amidase"/>
    <property type="match status" value="1"/>
</dbReference>
<dbReference type="GO" id="GO:0016787">
    <property type="term" value="F:hydrolase activity"/>
    <property type="evidence" value="ECO:0007669"/>
    <property type="project" value="UniProtKB-KW"/>
</dbReference>
<protein>
    <submittedName>
        <fullName evidence="3">Allophanate hydrolase</fullName>
    </submittedName>
</protein>
<accession>A0A323UFN9</accession>
<dbReference type="Pfam" id="PF21986">
    <property type="entry name" value="AH_C"/>
    <property type="match status" value="1"/>
</dbReference>
<dbReference type="InterPro" id="IPR053844">
    <property type="entry name" value="AH_C"/>
</dbReference>
<dbReference type="InterPro" id="IPR023631">
    <property type="entry name" value="Amidase_dom"/>
</dbReference>
<dbReference type="Proteomes" id="UP000248134">
    <property type="component" value="Unassembled WGS sequence"/>
</dbReference>
<dbReference type="NCBIfam" id="TIGR02713">
    <property type="entry name" value="allophanate_hyd"/>
    <property type="match status" value="1"/>
</dbReference>
<dbReference type="InterPro" id="IPR000120">
    <property type="entry name" value="Amidase"/>
</dbReference>
<reference evidence="3 4" key="1">
    <citation type="submission" date="2018-06" db="EMBL/GenBank/DDBJ databases">
        <title>Draft Whole-Genome Sequence of the purple photosynthetic bacterium Rhodospeudomonas palustris XCP.</title>
        <authorList>
            <person name="Rayyan A."/>
            <person name="Meyer T.E."/>
            <person name="Kyndt J.A."/>
        </authorList>
    </citation>
    <scope>NUCLEOTIDE SEQUENCE [LARGE SCALE GENOMIC DNA]</scope>
    <source>
        <strain evidence="3 4">XCP</strain>
    </source>
</reference>
<dbReference type="RefSeq" id="WP_110787885.1">
    <property type="nucleotide sequence ID" value="NZ_QKQS01000026.1"/>
</dbReference>
<proteinExistence type="predicted"/>
<evidence type="ECO:0000259" key="2">
    <source>
        <dbReference type="Pfam" id="PF21986"/>
    </source>
</evidence>
<comment type="caution">
    <text evidence="3">The sequence shown here is derived from an EMBL/GenBank/DDBJ whole genome shotgun (WGS) entry which is preliminary data.</text>
</comment>
<organism evidence="3 4">
    <name type="scientific">Rhodopseudomonas palustris</name>
    <dbReference type="NCBI Taxonomy" id="1076"/>
    <lineage>
        <taxon>Bacteria</taxon>
        <taxon>Pseudomonadati</taxon>
        <taxon>Pseudomonadota</taxon>
        <taxon>Alphaproteobacteria</taxon>
        <taxon>Hyphomicrobiales</taxon>
        <taxon>Nitrobacteraceae</taxon>
        <taxon>Rhodopseudomonas</taxon>
    </lineage>
</organism>
<evidence type="ECO:0000259" key="1">
    <source>
        <dbReference type="Pfam" id="PF01425"/>
    </source>
</evidence>
<dbReference type="EMBL" id="QKQS01000026">
    <property type="protein sequence ID" value="PZA09776.1"/>
    <property type="molecule type" value="Genomic_DNA"/>
</dbReference>
<dbReference type="Gene3D" id="3.90.1300.10">
    <property type="entry name" value="Amidase signature (AS) domain"/>
    <property type="match status" value="1"/>
</dbReference>
<dbReference type="Gene3D" id="1.20.58.1700">
    <property type="match status" value="1"/>
</dbReference>
<gene>
    <name evidence="3" type="primary">atzF</name>
    <name evidence="3" type="ORF">DNX69_20710</name>
</gene>